<name>A0A0P1ADI4_PLAHL</name>
<proteinExistence type="predicted"/>
<accession>A0A0P1ADI4</accession>
<organism evidence="1 2">
    <name type="scientific">Plasmopara halstedii</name>
    <name type="common">Downy mildew of sunflower</name>
    <dbReference type="NCBI Taxonomy" id="4781"/>
    <lineage>
        <taxon>Eukaryota</taxon>
        <taxon>Sar</taxon>
        <taxon>Stramenopiles</taxon>
        <taxon>Oomycota</taxon>
        <taxon>Peronosporomycetes</taxon>
        <taxon>Peronosporales</taxon>
        <taxon>Peronosporaceae</taxon>
        <taxon>Plasmopara</taxon>
    </lineage>
</organism>
<evidence type="ECO:0000313" key="2">
    <source>
        <dbReference type="Proteomes" id="UP000054928"/>
    </source>
</evidence>
<dbReference type="Proteomes" id="UP000054928">
    <property type="component" value="Unassembled WGS sequence"/>
</dbReference>
<evidence type="ECO:0000313" key="1">
    <source>
        <dbReference type="EMBL" id="CEG38553.1"/>
    </source>
</evidence>
<reference evidence="2" key="1">
    <citation type="submission" date="2014-09" db="EMBL/GenBank/DDBJ databases">
        <authorList>
            <person name="Sharma Rahul"/>
            <person name="Thines Marco"/>
        </authorList>
    </citation>
    <scope>NUCLEOTIDE SEQUENCE [LARGE SCALE GENOMIC DNA]</scope>
</reference>
<dbReference type="RefSeq" id="XP_024574922.1">
    <property type="nucleotide sequence ID" value="XM_024724001.1"/>
</dbReference>
<dbReference type="AlphaFoldDB" id="A0A0P1ADI4"/>
<protein>
    <submittedName>
        <fullName evidence="1">Uncharacterized protein</fullName>
    </submittedName>
</protein>
<dbReference type="GeneID" id="36403674"/>
<dbReference type="EMBL" id="CCYD01000322">
    <property type="protein sequence ID" value="CEG38553.1"/>
    <property type="molecule type" value="Genomic_DNA"/>
</dbReference>
<sequence length="96" mass="11285">MEFDFSRIEIGSGCQRVYESTSLRCCRFERHLINSNTEIISHLKFEPDENGCSIEENKSRKVAFVLSYMSQKLKNWACAHKVMSPDYNILLVNHFY</sequence>
<keyword evidence="2" id="KW-1185">Reference proteome</keyword>